<sequence length="292" mass="31605">MAKALHKRGVAIWWETDLVSRWQQGPDSFAQAITRLGELAKVPGVVGFKISDEIGYGDGLTTMADAAEFLRQAKTQLTKVAPGKQLLVDAVVPELGCLPWLGTNQLGCAQRVRLKYPAATAAAVESYLRAGLIDRLDLSTGLLDDATYAKWGITKREAQSDAWKRVRDQGWPQLTMLQARKALAEPNGYQGSPDQAAKDTATYIDVPVAAGARAVDIWTWRQHYEGNIVSLLGPDLLPNPLWTNLVQLRSHGTQLATHMTPSAMPTDDRGFAHECDLAAAAFAAIFVAAGTG</sequence>
<name>A0ABN2FFD1_9ACTN</name>
<gene>
    <name evidence="1" type="ORF">GCM10009744_38730</name>
</gene>
<reference evidence="1 2" key="1">
    <citation type="journal article" date="2019" name="Int. J. Syst. Evol. Microbiol.">
        <title>The Global Catalogue of Microorganisms (GCM) 10K type strain sequencing project: providing services to taxonomists for standard genome sequencing and annotation.</title>
        <authorList>
            <consortium name="The Broad Institute Genomics Platform"/>
            <consortium name="The Broad Institute Genome Sequencing Center for Infectious Disease"/>
            <person name="Wu L."/>
            <person name="Ma J."/>
        </authorList>
    </citation>
    <scope>NUCLEOTIDE SEQUENCE [LARGE SCALE GENOMIC DNA]</scope>
    <source>
        <strain evidence="1 2">JCM 14306</strain>
    </source>
</reference>
<organism evidence="1 2">
    <name type="scientific">Kribbella alba</name>
    <dbReference type="NCBI Taxonomy" id="190197"/>
    <lineage>
        <taxon>Bacteria</taxon>
        <taxon>Bacillati</taxon>
        <taxon>Actinomycetota</taxon>
        <taxon>Actinomycetes</taxon>
        <taxon>Propionibacteriales</taxon>
        <taxon>Kribbellaceae</taxon>
        <taxon>Kribbella</taxon>
    </lineage>
</organism>
<evidence type="ECO:0000313" key="2">
    <source>
        <dbReference type="Proteomes" id="UP001501319"/>
    </source>
</evidence>
<comment type="caution">
    <text evidence="1">The sequence shown here is derived from an EMBL/GenBank/DDBJ whole genome shotgun (WGS) entry which is preliminary data.</text>
</comment>
<accession>A0ABN2FFD1</accession>
<evidence type="ECO:0000313" key="1">
    <source>
        <dbReference type="EMBL" id="GAA1644367.1"/>
    </source>
</evidence>
<dbReference type="EMBL" id="BAAANE010000007">
    <property type="protein sequence ID" value="GAA1644367.1"/>
    <property type="molecule type" value="Genomic_DNA"/>
</dbReference>
<dbReference type="Proteomes" id="UP001501319">
    <property type="component" value="Unassembled WGS sequence"/>
</dbReference>
<proteinExistence type="predicted"/>
<protein>
    <submittedName>
        <fullName evidence="1">Uncharacterized protein</fullName>
    </submittedName>
</protein>
<keyword evidence="2" id="KW-1185">Reference proteome</keyword>